<proteinExistence type="predicted"/>
<feature type="region of interest" description="Disordered" evidence="1">
    <location>
        <begin position="68"/>
        <end position="193"/>
    </location>
</feature>
<gene>
    <name evidence="2" type="ORF">AVDCRST_MAG71-483</name>
</gene>
<dbReference type="EMBL" id="CADCUA010000144">
    <property type="protein sequence ID" value="CAA9307570.1"/>
    <property type="molecule type" value="Genomic_DNA"/>
</dbReference>
<feature type="region of interest" description="Disordered" evidence="1">
    <location>
        <begin position="1"/>
        <end position="32"/>
    </location>
</feature>
<keyword evidence="2" id="KW-0812">Transmembrane</keyword>
<feature type="non-terminal residue" evidence="2">
    <location>
        <position position="1"/>
    </location>
</feature>
<reference evidence="2" key="1">
    <citation type="submission" date="2020-02" db="EMBL/GenBank/DDBJ databases">
        <authorList>
            <person name="Meier V. D."/>
        </authorList>
    </citation>
    <scope>NUCLEOTIDE SEQUENCE</scope>
    <source>
        <strain evidence="2">AVDCRST_MAG71</strain>
    </source>
</reference>
<name>A0A6J4KJS9_9GAMM</name>
<feature type="non-terminal residue" evidence="2">
    <location>
        <position position="193"/>
    </location>
</feature>
<sequence length="193" mass="21226">VRSAPVRRRHRARVARGHPGLPDRIRRGPGRRPGLARAAIRAGSHAIALGDRRVRRACRGGVLRRQDPGRGFGLGPSAHAAARAGRRVPRRGQPVARWRTRRRRAGRGRGRCTDQPHAQVRHARTGEPVTGTGQQLDRLDHRGRRRTGRPRAGVLASMARARPGGRAERRTRGGRMVDLAPARAPHGAHERGL</sequence>
<protein>
    <submittedName>
        <fullName evidence="2">FIG034602: Probable transmembrane protein</fullName>
    </submittedName>
</protein>
<dbReference type="AlphaFoldDB" id="A0A6J4KJS9"/>
<evidence type="ECO:0000256" key="1">
    <source>
        <dbReference type="SAM" id="MobiDB-lite"/>
    </source>
</evidence>
<organism evidence="2">
    <name type="scientific">uncultured Lysobacter sp</name>
    <dbReference type="NCBI Taxonomy" id="271060"/>
    <lineage>
        <taxon>Bacteria</taxon>
        <taxon>Pseudomonadati</taxon>
        <taxon>Pseudomonadota</taxon>
        <taxon>Gammaproteobacteria</taxon>
        <taxon>Lysobacterales</taxon>
        <taxon>Lysobacteraceae</taxon>
        <taxon>Lysobacter</taxon>
        <taxon>environmental samples</taxon>
    </lineage>
</organism>
<feature type="compositionally biased region" description="Basic residues" evidence="1">
    <location>
        <begin position="1"/>
        <end position="16"/>
    </location>
</feature>
<accession>A0A6J4KJS9</accession>
<keyword evidence="2" id="KW-0472">Membrane</keyword>
<feature type="compositionally biased region" description="Basic residues" evidence="1">
    <location>
        <begin position="98"/>
        <end position="110"/>
    </location>
</feature>
<evidence type="ECO:0000313" key="2">
    <source>
        <dbReference type="EMBL" id="CAA9307570.1"/>
    </source>
</evidence>